<dbReference type="Proteomes" id="UP000634136">
    <property type="component" value="Unassembled WGS sequence"/>
</dbReference>
<reference evidence="2" key="1">
    <citation type="submission" date="2020-09" db="EMBL/GenBank/DDBJ databases">
        <title>Genome-Enabled Discovery of Anthraquinone Biosynthesis in Senna tora.</title>
        <authorList>
            <person name="Kang S.-H."/>
            <person name="Pandey R.P."/>
            <person name="Lee C.-M."/>
            <person name="Sim J.-S."/>
            <person name="Jeong J.-T."/>
            <person name="Choi B.-S."/>
            <person name="Jung M."/>
            <person name="Ginzburg D."/>
            <person name="Zhao K."/>
            <person name="Won S.Y."/>
            <person name="Oh T.-J."/>
            <person name="Yu Y."/>
            <person name="Kim N.-H."/>
            <person name="Lee O.R."/>
            <person name="Lee T.-H."/>
            <person name="Bashyal P."/>
            <person name="Kim T.-S."/>
            <person name="Lee W.-H."/>
            <person name="Kawkins C."/>
            <person name="Kim C.-K."/>
            <person name="Kim J.S."/>
            <person name="Ahn B.O."/>
            <person name="Rhee S.Y."/>
            <person name="Sohng J.K."/>
        </authorList>
    </citation>
    <scope>NUCLEOTIDE SEQUENCE</scope>
    <source>
        <tissue evidence="2">Leaf</tissue>
    </source>
</reference>
<dbReference type="EMBL" id="JAAIUW010000006">
    <property type="protein sequence ID" value="KAF7827124.1"/>
    <property type="molecule type" value="Genomic_DNA"/>
</dbReference>
<proteinExistence type="predicted"/>
<accession>A0A834TSQ9</accession>
<feature type="region of interest" description="Disordered" evidence="1">
    <location>
        <begin position="16"/>
        <end position="46"/>
    </location>
</feature>
<name>A0A834TSQ9_9FABA</name>
<gene>
    <name evidence="2" type="ORF">G2W53_018288</name>
</gene>
<comment type="caution">
    <text evidence="2">The sequence shown here is derived from an EMBL/GenBank/DDBJ whole genome shotgun (WGS) entry which is preliminary data.</text>
</comment>
<keyword evidence="3" id="KW-1185">Reference proteome</keyword>
<evidence type="ECO:0000313" key="2">
    <source>
        <dbReference type="EMBL" id="KAF7827124.1"/>
    </source>
</evidence>
<sequence>MWFYFLIELVTRLDSGSTKGRVNAPPGERKRKMAGESPVRKKKKQK</sequence>
<organism evidence="2 3">
    <name type="scientific">Senna tora</name>
    <dbReference type="NCBI Taxonomy" id="362788"/>
    <lineage>
        <taxon>Eukaryota</taxon>
        <taxon>Viridiplantae</taxon>
        <taxon>Streptophyta</taxon>
        <taxon>Embryophyta</taxon>
        <taxon>Tracheophyta</taxon>
        <taxon>Spermatophyta</taxon>
        <taxon>Magnoliopsida</taxon>
        <taxon>eudicotyledons</taxon>
        <taxon>Gunneridae</taxon>
        <taxon>Pentapetalae</taxon>
        <taxon>rosids</taxon>
        <taxon>fabids</taxon>
        <taxon>Fabales</taxon>
        <taxon>Fabaceae</taxon>
        <taxon>Caesalpinioideae</taxon>
        <taxon>Cassia clade</taxon>
        <taxon>Senna</taxon>
    </lineage>
</organism>
<dbReference type="AlphaFoldDB" id="A0A834TSQ9"/>
<evidence type="ECO:0000256" key="1">
    <source>
        <dbReference type="SAM" id="MobiDB-lite"/>
    </source>
</evidence>
<evidence type="ECO:0000313" key="3">
    <source>
        <dbReference type="Proteomes" id="UP000634136"/>
    </source>
</evidence>
<protein>
    <submittedName>
        <fullName evidence="2">Uncharacterized protein</fullName>
    </submittedName>
</protein>